<feature type="domain" description="Helicase C-terminal" evidence="2">
    <location>
        <begin position="14"/>
        <end position="204"/>
    </location>
</feature>
<dbReference type="GO" id="GO:0003676">
    <property type="term" value="F:nucleic acid binding"/>
    <property type="evidence" value="ECO:0007669"/>
    <property type="project" value="UniProtKB-UniRule"/>
</dbReference>
<name>A0A7S2F844_9DINO</name>
<dbReference type="PROSITE" id="PS51061">
    <property type="entry name" value="R3H"/>
    <property type="match status" value="1"/>
</dbReference>
<protein>
    <recommendedName>
        <fullName evidence="4">Helicase C-terminal domain-containing protein</fullName>
    </recommendedName>
</protein>
<organism evidence="3">
    <name type="scientific">Alexandrium andersonii</name>
    <dbReference type="NCBI Taxonomy" id="327968"/>
    <lineage>
        <taxon>Eukaryota</taxon>
        <taxon>Sar</taxon>
        <taxon>Alveolata</taxon>
        <taxon>Dinophyceae</taxon>
        <taxon>Gonyaulacales</taxon>
        <taxon>Pyrocystaceae</taxon>
        <taxon>Alexandrium</taxon>
    </lineage>
</organism>
<dbReference type="Gene3D" id="3.30.1370.50">
    <property type="entry name" value="R3H-like domain"/>
    <property type="match status" value="1"/>
</dbReference>
<reference evidence="3" key="1">
    <citation type="submission" date="2021-01" db="EMBL/GenBank/DDBJ databases">
        <authorList>
            <person name="Corre E."/>
            <person name="Pelletier E."/>
            <person name="Niang G."/>
            <person name="Scheremetjew M."/>
            <person name="Finn R."/>
            <person name="Kale V."/>
            <person name="Holt S."/>
            <person name="Cochrane G."/>
            <person name="Meng A."/>
            <person name="Brown T."/>
            <person name="Cohen L."/>
        </authorList>
    </citation>
    <scope>NUCLEOTIDE SEQUENCE</scope>
    <source>
        <strain evidence="3">CCMP2222</strain>
    </source>
</reference>
<dbReference type="Pfam" id="PF01424">
    <property type="entry name" value="R3H"/>
    <property type="match status" value="1"/>
</dbReference>
<feature type="domain" description="R3H" evidence="1">
    <location>
        <begin position="211"/>
        <end position="290"/>
    </location>
</feature>
<accession>A0A7S2F844</accession>
<proteinExistence type="predicted"/>
<dbReference type="CDD" id="cd02325">
    <property type="entry name" value="R3H"/>
    <property type="match status" value="1"/>
</dbReference>
<evidence type="ECO:0000313" key="3">
    <source>
        <dbReference type="EMBL" id="CAD9380451.1"/>
    </source>
</evidence>
<gene>
    <name evidence="3" type="ORF">AAND1436_LOCUS7590</name>
</gene>
<dbReference type="InterPro" id="IPR001650">
    <property type="entry name" value="Helicase_C-like"/>
</dbReference>
<dbReference type="SUPFAM" id="SSF52540">
    <property type="entry name" value="P-loop containing nucleoside triphosphate hydrolases"/>
    <property type="match status" value="1"/>
</dbReference>
<dbReference type="Gene3D" id="3.40.50.300">
    <property type="entry name" value="P-loop containing nucleotide triphosphate hydrolases"/>
    <property type="match status" value="1"/>
</dbReference>
<evidence type="ECO:0000259" key="1">
    <source>
        <dbReference type="PROSITE" id="PS51061"/>
    </source>
</evidence>
<dbReference type="InterPro" id="IPR001374">
    <property type="entry name" value="R3H_dom"/>
</dbReference>
<dbReference type="SUPFAM" id="SSF82708">
    <property type="entry name" value="R3H domain"/>
    <property type="match status" value="1"/>
</dbReference>
<dbReference type="InterPro" id="IPR036867">
    <property type="entry name" value="R3H_dom_sf"/>
</dbReference>
<dbReference type="PROSITE" id="PS51194">
    <property type="entry name" value="HELICASE_CTER"/>
    <property type="match status" value="1"/>
</dbReference>
<dbReference type="AlphaFoldDB" id="A0A7S2F844"/>
<evidence type="ECO:0000259" key="2">
    <source>
        <dbReference type="PROSITE" id="PS51194"/>
    </source>
</evidence>
<dbReference type="EMBL" id="HBGQ01015277">
    <property type="protein sequence ID" value="CAD9380451.1"/>
    <property type="molecule type" value="Transcribed_RNA"/>
</dbReference>
<sequence length="365" mass="41437">MFMGKNDEQDEKKRREALLKWVRTELKHDEAVLLLCHPGTVKRLVADQELIKLLGSAPQVMDGGLDEAEEQDESNRQSVHAEQAPRWDHWDEYQRFVKGEVRWLVKTFALGARGLDYSQTTVVPEMAHQLSLAVILFDFPMTMMEYIHCIGRTHRGRQKDGRAVVFMSEGRFWMAGELLALLERCNQSIPEDLKELVDNNEALLRECRQAMLLLKNGDSPLSAFRDAGTGTASSFNMGSLFDADKRLWSLPPDVTRYQRRLIHALAHEEELPHVSTTTGEGRRLHIAPDRNNLPDKFFLEGEEVVQAREDAQGQGVGRQGRVVDPKIHPWKRTVGVRFDGEAKDGFISADLLELRSVSSTAVLEV</sequence>
<dbReference type="InterPro" id="IPR027417">
    <property type="entry name" value="P-loop_NTPase"/>
</dbReference>
<evidence type="ECO:0008006" key="4">
    <source>
        <dbReference type="Google" id="ProtNLM"/>
    </source>
</evidence>